<dbReference type="RefSeq" id="WP_330820723.1">
    <property type="nucleotide sequence ID" value="NZ_JAZBJP010000001.1"/>
</dbReference>
<dbReference type="Gene3D" id="3.20.20.80">
    <property type="entry name" value="Glycosidases"/>
    <property type="match status" value="1"/>
</dbReference>
<dbReference type="PANTHER" id="PTHR12631:SF10">
    <property type="entry name" value="BETA-XYLOSIDASE-LIKE PROTEIN-RELATED"/>
    <property type="match status" value="1"/>
</dbReference>
<organism evidence="3 4">
    <name type="scientific">Streptomyces bugieae</name>
    <dbReference type="NCBI Taxonomy" id="3098223"/>
    <lineage>
        <taxon>Bacteria</taxon>
        <taxon>Bacillati</taxon>
        <taxon>Actinomycetota</taxon>
        <taxon>Actinomycetes</taxon>
        <taxon>Kitasatosporales</taxon>
        <taxon>Streptomycetaceae</taxon>
        <taxon>Streptomyces</taxon>
    </lineage>
</organism>
<evidence type="ECO:0008006" key="5">
    <source>
        <dbReference type="Google" id="ProtNLM"/>
    </source>
</evidence>
<feature type="region of interest" description="Disordered" evidence="1">
    <location>
        <begin position="21"/>
        <end position="44"/>
    </location>
</feature>
<evidence type="ECO:0000256" key="1">
    <source>
        <dbReference type="SAM" id="MobiDB-lite"/>
    </source>
</evidence>
<dbReference type="PANTHER" id="PTHR12631">
    <property type="entry name" value="ALPHA-L-IDURONIDASE"/>
    <property type="match status" value="1"/>
</dbReference>
<evidence type="ECO:0000313" key="3">
    <source>
        <dbReference type="EMBL" id="MEE4418721.1"/>
    </source>
</evidence>
<keyword evidence="2" id="KW-0732">Signal</keyword>
<gene>
    <name evidence="3" type="ORF">V2J85_05060</name>
</gene>
<sequence>MALCLVMLLVFLSSAEPVRSFSPAEQHRPPAPAGAAASVGGPDDRWTWAPSPVPRTAFGVAMNSNIGTMPSFHIGAVRFWDSGTRWTDLEPRRGTYDWTALDRLVAAGQRAHMDSLFTFGGTQPWAAPDGPKSPYPDGARSAPPDRPADWDAFVAALVARHRGRINAYELWDTVNDRHFYSGSARTMADVVRRAARLITRTDPAATLVCPSMGHLRTAAGLRFLRDFAAAGGYSRRPAVIGRVTWPVSRPFNGPRNGRRRR</sequence>
<dbReference type="Proteomes" id="UP001307760">
    <property type="component" value="Unassembled WGS sequence"/>
</dbReference>
<name>A0ABU7NIL7_9ACTN</name>
<dbReference type="InterPro" id="IPR017853">
    <property type="entry name" value="GH"/>
</dbReference>
<evidence type="ECO:0000256" key="2">
    <source>
        <dbReference type="SAM" id="SignalP"/>
    </source>
</evidence>
<reference evidence="3 4" key="1">
    <citation type="submission" date="2023-12" db="EMBL/GenBank/DDBJ databases">
        <title>30 novel species of actinomycetes from the DSMZ collection.</title>
        <authorList>
            <person name="Nouioui I."/>
        </authorList>
    </citation>
    <scope>NUCLEOTIDE SEQUENCE [LARGE SCALE GENOMIC DNA]</scope>
    <source>
        <strain evidence="3 4">DSM 41528</strain>
    </source>
</reference>
<proteinExistence type="predicted"/>
<dbReference type="EMBL" id="JAZBJP010000001">
    <property type="protein sequence ID" value="MEE4418721.1"/>
    <property type="molecule type" value="Genomic_DNA"/>
</dbReference>
<dbReference type="InterPro" id="IPR051923">
    <property type="entry name" value="Glycosyl_Hydrolase_39"/>
</dbReference>
<evidence type="ECO:0000313" key="4">
    <source>
        <dbReference type="Proteomes" id="UP001307760"/>
    </source>
</evidence>
<feature type="region of interest" description="Disordered" evidence="1">
    <location>
        <begin position="123"/>
        <end position="144"/>
    </location>
</feature>
<feature type="signal peptide" evidence="2">
    <location>
        <begin position="1"/>
        <end position="15"/>
    </location>
</feature>
<comment type="caution">
    <text evidence="3">The sequence shown here is derived from an EMBL/GenBank/DDBJ whole genome shotgun (WGS) entry which is preliminary data.</text>
</comment>
<protein>
    <recommendedName>
        <fullName evidence="5">Glycoside hydrolase family 42 N-terminal domain-containing protein</fullName>
    </recommendedName>
</protein>
<dbReference type="SUPFAM" id="SSF51445">
    <property type="entry name" value="(Trans)glycosidases"/>
    <property type="match status" value="1"/>
</dbReference>
<accession>A0ABU7NIL7</accession>
<keyword evidence="4" id="KW-1185">Reference proteome</keyword>
<feature type="chain" id="PRO_5047102728" description="Glycoside hydrolase family 42 N-terminal domain-containing protein" evidence="2">
    <location>
        <begin position="16"/>
        <end position="261"/>
    </location>
</feature>